<dbReference type="PANTHER" id="PTHR10566:SF113">
    <property type="entry name" value="PROTEIN ACTIVITY OF BC1 COMPLEX KINASE 7, CHLOROPLASTIC"/>
    <property type="match status" value="1"/>
</dbReference>
<dbReference type="InterPro" id="IPR050154">
    <property type="entry name" value="UbiB_kinase"/>
</dbReference>
<proteinExistence type="inferred from homology"/>
<dbReference type="AlphaFoldDB" id="A0A3L6ZX30"/>
<keyword evidence="5" id="KW-1185">Reference proteome</keyword>
<dbReference type="EMBL" id="RCUV01000005">
    <property type="protein sequence ID" value="RLP72324.1"/>
    <property type="molecule type" value="Genomic_DNA"/>
</dbReference>
<keyword evidence="2" id="KW-0472">Membrane</keyword>
<dbReference type="Proteomes" id="UP000270299">
    <property type="component" value="Unassembled WGS sequence"/>
</dbReference>
<keyword evidence="2" id="KW-1133">Transmembrane helix</keyword>
<accession>A0A3L6ZX30</accession>
<reference evidence="4 5" key="1">
    <citation type="submission" date="2018-10" db="EMBL/GenBank/DDBJ databases">
        <authorList>
            <person name="Li J."/>
        </authorList>
    </citation>
    <scope>NUCLEOTIDE SEQUENCE [LARGE SCALE GENOMIC DNA]</scope>
    <source>
        <strain evidence="4 5">CCTCC AB209002</strain>
    </source>
</reference>
<sequence length="528" mass="58634">MGFLASAVGIRHRVPFVRNAFAPPDESPRSIAVRLRLVLEELGPTFVKLGQLLSTRPDLLPPAYILELSKLQDAAPPVPIDAIAEAIRAELGDDPSRVFATFDDKPLASASIGQAHTATLPDGTQVVVKIRRPDAVRMVNEDLEILRNLAERASRLWAPARTYNVRGLVQEFSDTLRGELDYLREAKNAERFADNFESRADVAIPRVFWDTTTSRVLTLERVSGIRISDVQALDAAGVDRPLLAQTGAQLVLRMVFEDGFFHADPHPGNLFVQPDGSITLIDFGMVGELDPELRDRFVDFLVAFTRRQPGDLADALLDISVTTSGADRDQLRERMASFVADYSNKTLSEIKFARLATVLLTIVRQQKLQLPREVALMFKVLIMVEGIGVQLNPDFDLMGVLTPYVRKLLRERLSVAALSQRMYRASSDAGALMLELPTRLRRILERTDRSGVEVHLRAAELEPLMTRAERIGNRLVAGLIAAALINGVGELVVSERRWRPWSNSLLGAGVTVVGSLSGYLLWTSRRHR</sequence>
<protein>
    <submittedName>
        <fullName evidence="4">AarF/ABC1/UbiB kinase family protein</fullName>
    </submittedName>
</protein>
<dbReference type="Pfam" id="PF03109">
    <property type="entry name" value="ABC1"/>
    <property type="match status" value="1"/>
</dbReference>
<dbReference type="CDD" id="cd05121">
    <property type="entry name" value="ABC1_ADCK3-like"/>
    <property type="match status" value="1"/>
</dbReference>
<feature type="transmembrane region" description="Helical" evidence="2">
    <location>
        <begin position="475"/>
        <end position="493"/>
    </location>
</feature>
<feature type="transmembrane region" description="Helical" evidence="2">
    <location>
        <begin position="505"/>
        <end position="522"/>
    </location>
</feature>
<evidence type="ECO:0000256" key="1">
    <source>
        <dbReference type="ARBA" id="ARBA00009670"/>
    </source>
</evidence>
<keyword evidence="2" id="KW-0812">Transmembrane</keyword>
<dbReference type="InterPro" id="IPR011009">
    <property type="entry name" value="Kinase-like_dom_sf"/>
</dbReference>
<dbReference type="PANTHER" id="PTHR10566">
    <property type="entry name" value="CHAPERONE-ACTIVITY OF BC1 COMPLEX CABC1 -RELATED"/>
    <property type="match status" value="1"/>
</dbReference>
<evidence type="ECO:0000259" key="3">
    <source>
        <dbReference type="Pfam" id="PF03109"/>
    </source>
</evidence>
<comment type="similarity">
    <text evidence="1">Belongs to the protein kinase superfamily. ADCK protein kinase family.</text>
</comment>
<name>A0A3L6ZX30_9MICO</name>
<evidence type="ECO:0000256" key="2">
    <source>
        <dbReference type="SAM" id="Phobius"/>
    </source>
</evidence>
<dbReference type="InterPro" id="IPR004147">
    <property type="entry name" value="ABC1_dom"/>
</dbReference>
<evidence type="ECO:0000313" key="4">
    <source>
        <dbReference type="EMBL" id="RLP72324.1"/>
    </source>
</evidence>
<organism evidence="4 5">
    <name type="scientific">Mycetocola manganoxydans</name>
    <dbReference type="NCBI Taxonomy" id="699879"/>
    <lineage>
        <taxon>Bacteria</taxon>
        <taxon>Bacillati</taxon>
        <taxon>Actinomycetota</taxon>
        <taxon>Actinomycetes</taxon>
        <taxon>Micrococcales</taxon>
        <taxon>Microbacteriaceae</taxon>
        <taxon>Mycetocola</taxon>
    </lineage>
</organism>
<keyword evidence="4" id="KW-0808">Transferase</keyword>
<dbReference type="SUPFAM" id="SSF56112">
    <property type="entry name" value="Protein kinase-like (PK-like)"/>
    <property type="match status" value="1"/>
</dbReference>
<feature type="domain" description="ABC1 atypical kinase-like" evidence="3">
    <location>
        <begin position="70"/>
        <end position="308"/>
    </location>
</feature>
<dbReference type="GO" id="GO:0016301">
    <property type="term" value="F:kinase activity"/>
    <property type="evidence" value="ECO:0007669"/>
    <property type="project" value="UniProtKB-KW"/>
</dbReference>
<comment type="caution">
    <text evidence="4">The sequence shown here is derived from an EMBL/GenBank/DDBJ whole genome shotgun (WGS) entry which is preliminary data.</text>
</comment>
<keyword evidence="4" id="KW-0418">Kinase</keyword>
<evidence type="ECO:0000313" key="5">
    <source>
        <dbReference type="Proteomes" id="UP000270299"/>
    </source>
</evidence>
<gene>
    <name evidence="4" type="ORF">D9V29_03970</name>
</gene>
<dbReference type="OrthoDB" id="9795390at2"/>